<protein>
    <submittedName>
        <fullName evidence="1">Uncharacterized protein</fullName>
    </submittedName>
</protein>
<accession>A0A7W9THR7</accession>
<comment type="caution">
    <text evidence="1">The sequence shown here is derived from an EMBL/GenBank/DDBJ whole genome shotgun (WGS) entry which is preliminary data.</text>
</comment>
<organism evidence="1 2">
    <name type="scientific">Streptomyces paradoxus</name>
    <dbReference type="NCBI Taxonomy" id="66375"/>
    <lineage>
        <taxon>Bacteria</taxon>
        <taxon>Bacillati</taxon>
        <taxon>Actinomycetota</taxon>
        <taxon>Actinomycetes</taxon>
        <taxon>Kitasatosporales</taxon>
        <taxon>Streptomycetaceae</taxon>
        <taxon>Streptomyces</taxon>
    </lineage>
</organism>
<dbReference type="EMBL" id="JACHGV010000014">
    <property type="protein sequence ID" value="MBB6080934.1"/>
    <property type="molecule type" value="Genomic_DNA"/>
</dbReference>
<reference evidence="1 2" key="1">
    <citation type="submission" date="2020-08" db="EMBL/GenBank/DDBJ databases">
        <title>Genomic Encyclopedia of Type Strains, Phase IV (KMG-IV): sequencing the most valuable type-strain genomes for metagenomic binning, comparative biology and taxonomic classification.</title>
        <authorList>
            <person name="Goeker M."/>
        </authorList>
    </citation>
    <scope>NUCLEOTIDE SEQUENCE [LARGE SCALE GENOMIC DNA]</scope>
    <source>
        <strain evidence="1 2">DSM 43350</strain>
    </source>
</reference>
<dbReference type="Proteomes" id="UP000591537">
    <property type="component" value="Unassembled WGS sequence"/>
</dbReference>
<evidence type="ECO:0000313" key="1">
    <source>
        <dbReference type="EMBL" id="MBB6080934.1"/>
    </source>
</evidence>
<dbReference type="RefSeq" id="WP_281403932.1">
    <property type="nucleotide sequence ID" value="NZ_BAAARS010000015.1"/>
</dbReference>
<dbReference type="PROSITE" id="PS51257">
    <property type="entry name" value="PROKAR_LIPOPROTEIN"/>
    <property type="match status" value="1"/>
</dbReference>
<sequence length="43" mass="4485">MRAARVVSPNWVSAATAELDTSSPYTPPNSAVGCASQLHTARL</sequence>
<gene>
    <name evidence="1" type="ORF">HNR57_006885</name>
</gene>
<keyword evidence="2" id="KW-1185">Reference proteome</keyword>
<dbReference type="AlphaFoldDB" id="A0A7W9THR7"/>
<name>A0A7W9THR7_9ACTN</name>
<evidence type="ECO:0000313" key="2">
    <source>
        <dbReference type="Proteomes" id="UP000591537"/>
    </source>
</evidence>
<proteinExistence type="predicted"/>